<keyword evidence="4" id="KW-1185">Reference proteome</keyword>
<name>A0A0C2WQG9_AMAMK</name>
<dbReference type="InterPro" id="IPR007111">
    <property type="entry name" value="NACHT_NTPase"/>
</dbReference>
<organism evidence="3 4">
    <name type="scientific">Amanita muscaria (strain Koide BX008)</name>
    <dbReference type="NCBI Taxonomy" id="946122"/>
    <lineage>
        <taxon>Eukaryota</taxon>
        <taxon>Fungi</taxon>
        <taxon>Dikarya</taxon>
        <taxon>Basidiomycota</taxon>
        <taxon>Agaricomycotina</taxon>
        <taxon>Agaricomycetes</taxon>
        <taxon>Agaricomycetidae</taxon>
        <taxon>Agaricales</taxon>
        <taxon>Pluteineae</taxon>
        <taxon>Amanitaceae</taxon>
        <taxon>Amanita</taxon>
    </lineage>
</organism>
<feature type="non-terminal residue" evidence="3">
    <location>
        <position position="1"/>
    </location>
</feature>
<dbReference type="OrthoDB" id="5967843at2759"/>
<evidence type="ECO:0000313" key="3">
    <source>
        <dbReference type="EMBL" id="KIL58961.1"/>
    </source>
</evidence>
<dbReference type="PANTHER" id="PTHR10039:SF14">
    <property type="entry name" value="NACHT DOMAIN-CONTAINING PROTEIN"/>
    <property type="match status" value="1"/>
</dbReference>
<dbReference type="Pfam" id="PF24883">
    <property type="entry name" value="NPHP3_N"/>
    <property type="match status" value="1"/>
</dbReference>
<feature type="domain" description="NACHT" evidence="2">
    <location>
        <begin position="17"/>
        <end position="165"/>
    </location>
</feature>
<dbReference type="STRING" id="946122.A0A0C2WQG9"/>
<dbReference type="InParanoid" id="A0A0C2WQG9"/>
<dbReference type="AlphaFoldDB" id="A0A0C2WQG9"/>
<evidence type="ECO:0000313" key="4">
    <source>
        <dbReference type="Proteomes" id="UP000054549"/>
    </source>
</evidence>
<dbReference type="Gene3D" id="3.40.50.300">
    <property type="entry name" value="P-loop containing nucleotide triphosphate hydrolases"/>
    <property type="match status" value="1"/>
</dbReference>
<reference evidence="3 4" key="1">
    <citation type="submission" date="2014-04" db="EMBL/GenBank/DDBJ databases">
        <title>Evolutionary Origins and Diversification of the Mycorrhizal Mutualists.</title>
        <authorList>
            <consortium name="DOE Joint Genome Institute"/>
            <consortium name="Mycorrhizal Genomics Consortium"/>
            <person name="Kohler A."/>
            <person name="Kuo A."/>
            <person name="Nagy L.G."/>
            <person name="Floudas D."/>
            <person name="Copeland A."/>
            <person name="Barry K.W."/>
            <person name="Cichocki N."/>
            <person name="Veneault-Fourrey C."/>
            <person name="LaButti K."/>
            <person name="Lindquist E.A."/>
            <person name="Lipzen A."/>
            <person name="Lundell T."/>
            <person name="Morin E."/>
            <person name="Murat C."/>
            <person name="Riley R."/>
            <person name="Ohm R."/>
            <person name="Sun H."/>
            <person name="Tunlid A."/>
            <person name="Henrissat B."/>
            <person name="Grigoriev I.V."/>
            <person name="Hibbett D.S."/>
            <person name="Martin F."/>
        </authorList>
    </citation>
    <scope>NUCLEOTIDE SEQUENCE [LARGE SCALE GENOMIC DNA]</scope>
    <source>
        <strain evidence="3 4">Koide BX008</strain>
    </source>
</reference>
<protein>
    <recommendedName>
        <fullName evidence="2">NACHT domain-containing protein</fullName>
    </recommendedName>
</protein>
<dbReference type="InterPro" id="IPR027417">
    <property type="entry name" value="P-loop_NTPase"/>
</dbReference>
<evidence type="ECO:0000259" key="2">
    <source>
        <dbReference type="PROSITE" id="PS50837"/>
    </source>
</evidence>
<gene>
    <name evidence="3" type="ORF">M378DRAFT_59596</name>
</gene>
<dbReference type="PANTHER" id="PTHR10039">
    <property type="entry name" value="AMELOGENIN"/>
    <property type="match status" value="1"/>
</dbReference>
<dbReference type="SUPFAM" id="SSF52540">
    <property type="entry name" value="P-loop containing nucleoside triphosphate hydrolases"/>
    <property type="match status" value="1"/>
</dbReference>
<dbReference type="Proteomes" id="UP000054549">
    <property type="component" value="Unassembled WGS sequence"/>
</dbReference>
<dbReference type="EMBL" id="KN818325">
    <property type="protein sequence ID" value="KIL58961.1"/>
    <property type="molecule type" value="Genomic_DNA"/>
</dbReference>
<evidence type="ECO:0000256" key="1">
    <source>
        <dbReference type="ARBA" id="ARBA00022737"/>
    </source>
</evidence>
<dbReference type="InterPro" id="IPR056884">
    <property type="entry name" value="NPHP3-like_N"/>
</dbReference>
<feature type="non-terminal residue" evidence="3">
    <location>
        <position position="286"/>
    </location>
</feature>
<sequence>VLKRLEDWFDDPNSTERIFWLYGPAGAGKSAIAQTIARSYSRPKVAGTFFFFRSDVDRNDGKRLFTTLAYQLALSMPEIRDHVAHSLSERPDLPRTGVETQFEQLLVTYFRANIVKKYQELAPVIIIDGVDECSDEDIQRQFLKVIGDAVTDDRFPLRFLIVSRPEVHIEQTIHHFQTPVLTIDLADLDDANRDIEKYLVDKFSRIASEQDLDSKWPGQEIINDIVYKSSGNFIFAALVIRFVGDPYLFAKTQLEIVLNMKPPKTTSPFAILDQLFLEILRRVPDQ</sequence>
<proteinExistence type="predicted"/>
<dbReference type="PROSITE" id="PS50837">
    <property type="entry name" value="NACHT"/>
    <property type="match status" value="1"/>
</dbReference>
<accession>A0A0C2WQG9</accession>
<keyword evidence="1" id="KW-0677">Repeat</keyword>
<dbReference type="HOGENOM" id="CLU_000288_6_10_1"/>